<dbReference type="Gene3D" id="1.10.357.20">
    <property type="entry name" value="SLC41 divalent cation transporters, integral membrane domain"/>
    <property type="match status" value="1"/>
</dbReference>
<organism evidence="11 12">
    <name type="scientific">Oceanomicrobium pacificus</name>
    <dbReference type="NCBI Taxonomy" id="2692916"/>
    <lineage>
        <taxon>Bacteria</taxon>
        <taxon>Pseudomonadati</taxon>
        <taxon>Pseudomonadota</taxon>
        <taxon>Alphaproteobacteria</taxon>
        <taxon>Rhodobacterales</taxon>
        <taxon>Paracoccaceae</taxon>
        <taxon>Oceanomicrobium</taxon>
    </lineage>
</organism>
<feature type="transmembrane region" description="Helical" evidence="9">
    <location>
        <begin position="437"/>
        <end position="460"/>
    </location>
</feature>
<dbReference type="Gene3D" id="3.10.580.10">
    <property type="entry name" value="CBS-domain"/>
    <property type="match status" value="1"/>
</dbReference>
<evidence type="ECO:0000256" key="9">
    <source>
        <dbReference type="RuleBase" id="RU362011"/>
    </source>
</evidence>
<dbReference type="GO" id="GO:0015095">
    <property type="term" value="F:magnesium ion transmembrane transporter activity"/>
    <property type="evidence" value="ECO:0007669"/>
    <property type="project" value="UniProtKB-UniRule"/>
</dbReference>
<gene>
    <name evidence="11" type="primary">mgtE</name>
    <name evidence="11" type="ORF">GSH16_11755</name>
</gene>
<comment type="subcellular location">
    <subcellularLocation>
        <location evidence="9">Cell membrane</location>
        <topology evidence="9">Multi-pass membrane protein</topology>
    </subcellularLocation>
    <subcellularLocation>
        <location evidence="1">Membrane</location>
        <topology evidence="1">Multi-pass membrane protein</topology>
    </subcellularLocation>
</comment>
<dbReference type="GO" id="GO:0046872">
    <property type="term" value="F:metal ion binding"/>
    <property type="evidence" value="ECO:0007669"/>
    <property type="project" value="UniProtKB-KW"/>
</dbReference>
<dbReference type="Pfam" id="PF01769">
    <property type="entry name" value="MgtE"/>
    <property type="match status" value="1"/>
</dbReference>
<dbReference type="SMART" id="SM00116">
    <property type="entry name" value="CBS"/>
    <property type="match status" value="2"/>
</dbReference>
<evidence type="ECO:0000256" key="4">
    <source>
        <dbReference type="ARBA" id="ARBA00022692"/>
    </source>
</evidence>
<feature type="transmembrane region" description="Helical" evidence="9">
    <location>
        <begin position="298"/>
        <end position="318"/>
    </location>
</feature>
<keyword evidence="4 9" id="KW-0812">Transmembrane</keyword>
<keyword evidence="9" id="KW-0479">Metal-binding</keyword>
<dbReference type="InterPro" id="IPR036739">
    <property type="entry name" value="SLC41_membr_dom_sf"/>
</dbReference>
<dbReference type="InterPro" id="IPR006668">
    <property type="entry name" value="Mg_transptr_MgtE_intracell_dom"/>
</dbReference>
<dbReference type="Gene3D" id="1.25.60.10">
    <property type="entry name" value="MgtE N-terminal domain-like"/>
    <property type="match status" value="1"/>
</dbReference>
<dbReference type="SMART" id="SM00924">
    <property type="entry name" value="MgtE_N"/>
    <property type="match status" value="1"/>
</dbReference>
<dbReference type="AlphaFoldDB" id="A0A6B0TYP0"/>
<protein>
    <recommendedName>
        <fullName evidence="9">Magnesium transporter MgtE</fullName>
    </recommendedName>
</protein>
<dbReference type="EMBL" id="WUWG01000005">
    <property type="protein sequence ID" value="MXU66123.1"/>
    <property type="molecule type" value="Genomic_DNA"/>
</dbReference>
<keyword evidence="8" id="KW-0129">CBS domain</keyword>
<keyword evidence="7 9" id="KW-0472">Membrane</keyword>
<evidence type="ECO:0000256" key="6">
    <source>
        <dbReference type="ARBA" id="ARBA00022989"/>
    </source>
</evidence>
<feature type="transmembrane region" description="Helical" evidence="9">
    <location>
        <begin position="372"/>
        <end position="395"/>
    </location>
</feature>
<evidence type="ECO:0000256" key="5">
    <source>
        <dbReference type="ARBA" id="ARBA00022842"/>
    </source>
</evidence>
<dbReference type="InterPro" id="IPR000644">
    <property type="entry name" value="CBS_dom"/>
</dbReference>
<dbReference type="GO" id="GO:0005886">
    <property type="term" value="C:plasma membrane"/>
    <property type="evidence" value="ECO:0007669"/>
    <property type="project" value="UniProtKB-SubCell"/>
</dbReference>
<keyword evidence="6 9" id="KW-1133">Transmembrane helix</keyword>
<evidence type="ECO:0000256" key="1">
    <source>
        <dbReference type="ARBA" id="ARBA00004141"/>
    </source>
</evidence>
<sequence>MSDEITPQEPEAEEDAFAPRAEVLAAIRAALDADDRAALNAALDDLHAADIADILEQAGPEDRRRFVALWGDDFDGEVLVELDERVRDEVTGLLANDVLVDAVKELDTDDQVYLVEDLDPPERDAVLSQLDAADRIALEQSLDYEEETAGRLMQRSVVTAPLHWTVGEVIDFMRASTDLPDDFYEVIIIDPAVHPIGTVALGRIMSHPRATPLSEIMNEDFRTLRVTDEQEDVAYAFNQYNLVSAPVVDGEGRLVGVITIDDAMEVLEDEAEEDMKLLAGIGDETLSDRVLSIAKARFPWLAVNMVNAIIAALVISQFEDNIQAIVALAVLMPIVASMGGNAGTQTLTVAVRALATRDLTSANASRIFMRETAVGLINGAGFAIIAGVVSFVWFGNPLLSVVLGVAMIVNMLVAGMFGILVPLVIEKAGADPALASGTFVTTVTDVVGFFSFLGLAGIVLL</sequence>
<dbReference type="PROSITE" id="PS51371">
    <property type="entry name" value="CBS"/>
    <property type="match status" value="1"/>
</dbReference>
<comment type="caution">
    <text evidence="11">The sequence shown here is derived from an EMBL/GenBank/DDBJ whole genome shotgun (WGS) entry which is preliminary data.</text>
</comment>
<dbReference type="InterPro" id="IPR046342">
    <property type="entry name" value="CBS_dom_sf"/>
</dbReference>
<keyword evidence="9" id="KW-1003">Cell membrane</keyword>
<dbReference type="NCBIfam" id="TIGR00400">
    <property type="entry name" value="mgtE"/>
    <property type="match status" value="1"/>
</dbReference>
<dbReference type="InterPro" id="IPR006667">
    <property type="entry name" value="SLC41_membr_dom"/>
</dbReference>
<evidence type="ECO:0000256" key="3">
    <source>
        <dbReference type="ARBA" id="ARBA00022448"/>
    </source>
</evidence>
<accession>A0A6B0TYP0</accession>
<dbReference type="Pfam" id="PF00571">
    <property type="entry name" value="CBS"/>
    <property type="match status" value="1"/>
</dbReference>
<feature type="transmembrane region" description="Helical" evidence="9">
    <location>
        <begin position="401"/>
        <end position="425"/>
    </location>
</feature>
<keyword evidence="5 9" id="KW-0460">Magnesium</keyword>
<dbReference type="InterPro" id="IPR006669">
    <property type="entry name" value="MgtE_transporter"/>
</dbReference>
<dbReference type="SUPFAM" id="SSF158791">
    <property type="entry name" value="MgtE N-terminal domain-like"/>
    <property type="match status" value="1"/>
</dbReference>
<evidence type="ECO:0000256" key="7">
    <source>
        <dbReference type="ARBA" id="ARBA00023136"/>
    </source>
</evidence>
<keyword evidence="12" id="KW-1185">Reference proteome</keyword>
<dbReference type="PANTHER" id="PTHR43773:SF1">
    <property type="entry name" value="MAGNESIUM TRANSPORTER MGTE"/>
    <property type="match status" value="1"/>
</dbReference>
<dbReference type="Proteomes" id="UP000436016">
    <property type="component" value="Unassembled WGS sequence"/>
</dbReference>
<comment type="subunit">
    <text evidence="9">Homodimer.</text>
</comment>
<dbReference type="SUPFAM" id="SSF54631">
    <property type="entry name" value="CBS-domain pair"/>
    <property type="match status" value="1"/>
</dbReference>
<dbReference type="PANTHER" id="PTHR43773">
    <property type="entry name" value="MAGNESIUM TRANSPORTER MGTE"/>
    <property type="match status" value="1"/>
</dbReference>
<comment type="function">
    <text evidence="9">Acts as a magnesium transporter.</text>
</comment>
<proteinExistence type="inferred from homology"/>
<dbReference type="InterPro" id="IPR038076">
    <property type="entry name" value="MgtE_N_sf"/>
</dbReference>
<dbReference type="SUPFAM" id="SSF161093">
    <property type="entry name" value="MgtE membrane domain-like"/>
    <property type="match status" value="1"/>
</dbReference>
<feature type="domain" description="CBS" evidence="10">
    <location>
        <begin position="217"/>
        <end position="273"/>
    </location>
</feature>
<dbReference type="CDD" id="cd04606">
    <property type="entry name" value="CBS_pair_Mg_transporter"/>
    <property type="match status" value="1"/>
</dbReference>
<evidence type="ECO:0000313" key="12">
    <source>
        <dbReference type="Proteomes" id="UP000436016"/>
    </source>
</evidence>
<dbReference type="RefSeq" id="WP_160855335.1">
    <property type="nucleotide sequence ID" value="NZ_WUWG01000005.1"/>
</dbReference>
<evidence type="ECO:0000259" key="10">
    <source>
        <dbReference type="PROSITE" id="PS51371"/>
    </source>
</evidence>
<keyword evidence="3 9" id="KW-0813">Transport</keyword>
<comment type="similarity">
    <text evidence="2 9">Belongs to the SLC41A transporter family.</text>
</comment>
<evidence type="ECO:0000256" key="8">
    <source>
        <dbReference type="PROSITE-ProRule" id="PRU00703"/>
    </source>
</evidence>
<reference evidence="11 12" key="1">
    <citation type="submission" date="2019-12" db="EMBL/GenBank/DDBJ databases">
        <title>Strain KN286 was isolated from seawater, which was collected from Caroline Seamount in the tropical western Pacific.</title>
        <authorList>
            <person name="Wang Q."/>
        </authorList>
    </citation>
    <scope>NUCLEOTIDE SEQUENCE [LARGE SCALE GENOMIC DNA]</scope>
    <source>
        <strain evidence="11 12">KN286</strain>
    </source>
</reference>
<feature type="transmembrane region" description="Helical" evidence="9">
    <location>
        <begin position="324"/>
        <end position="351"/>
    </location>
</feature>
<name>A0A6B0TYP0_9RHOB</name>
<evidence type="ECO:0000313" key="11">
    <source>
        <dbReference type="EMBL" id="MXU66123.1"/>
    </source>
</evidence>
<evidence type="ECO:0000256" key="2">
    <source>
        <dbReference type="ARBA" id="ARBA00009749"/>
    </source>
</evidence>
<dbReference type="Pfam" id="PF03448">
    <property type="entry name" value="MgtE_N"/>
    <property type="match status" value="1"/>
</dbReference>